<name>A0A1C3XKJ8_9HYPH</name>
<dbReference type="AlphaFoldDB" id="A0A1C3XKJ8"/>
<sequence length="193" mass="21937">MIKCDRHDCRSLHNGCKNGGVADVEGWRDLLCSDELRREQQARLPRRQNPRKYRRVVHCMSRFAPQKSICARQPGIVLQARRSLAEMPSHLGGWSFLLLELLRFCLLRASSRRPDSSLSPGTIILPATKQAARAKGSAIPLEPCALGRALGAYQIQKRFLLGRRLIRQQPFWIQPDRVYQLGFSSVKRSAFSS</sequence>
<reference evidence="1 2" key="1">
    <citation type="submission" date="2016-08" db="EMBL/GenBank/DDBJ databases">
        <authorList>
            <person name="Seilhamer J.J."/>
        </authorList>
    </citation>
    <scope>NUCLEOTIDE SEQUENCE [LARGE SCALE GENOMIC DNA]</scope>
    <source>
        <strain evidence="1 2">P1-7</strain>
    </source>
</reference>
<protein>
    <submittedName>
        <fullName evidence="1">Uncharacterized protein</fullName>
    </submittedName>
</protein>
<dbReference type="EMBL" id="FMAF01000050">
    <property type="protein sequence ID" value="SCB52504.1"/>
    <property type="molecule type" value="Genomic_DNA"/>
</dbReference>
<accession>A0A1C3XKJ8</accession>
<evidence type="ECO:0000313" key="1">
    <source>
        <dbReference type="EMBL" id="SCB52504.1"/>
    </source>
</evidence>
<gene>
    <name evidence="1" type="ORF">GA0061101_15028</name>
</gene>
<organism evidence="1 2">
    <name type="scientific">Rhizobium lusitanum</name>
    <dbReference type="NCBI Taxonomy" id="293958"/>
    <lineage>
        <taxon>Bacteria</taxon>
        <taxon>Pseudomonadati</taxon>
        <taxon>Pseudomonadota</taxon>
        <taxon>Alphaproteobacteria</taxon>
        <taxon>Hyphomicrobiales</taxon>
        <taxon>Rhizobiaceae</taxon>
        <taxon>Rhizobium/Agrobacterium group</taxon>
        <taxon>Rhizobium</taxon>
    </lineage>
</organism>
<proteinExistence type="predicted"/>
<evidence type="ECO:0000313" key="2">
    <source>
        <dbReference type="Proteomes" id="UP000199205"/>
    </source>
</evidence>
<dbReference type="Proteomes" id="UP000199205">
    <property type="component" value="Unassembled WGS sequence"/>
</dbReference>